<dbReference type="Pfam" id="PF08245">
    <property type="entry name" value="Mur_ligase_M"/>
    <property type="match status" value="2"/>
</dbReference>
<keyword evidence="3" id="KW-0067">ATP-binding</keyword>
<dbReference type="GO" id="GO:0005524">
    <property type="term" value="F:ATP binding"/>
    <property type="evidence" value="ECO:0007669"/>
    <property type="project" value="UniProtKB-KW"/>
</dbReference>
<feature type="domain" description="Mur ligase C-terminal" evidence="4">
    <location>
        <begin position="272"/>
        <end position="397"/>
    </location>
</feature>
<evidence type="ECO:0000313" key="6">
    <source>
        <dbReference type="EMBL" id="OHA60698.1"/>
    </source>
</evidence>
<dbReference type="PANTHER" id="PTHR43024:SF1">
    <property type="entry name" value="UDP-N-ACETYLMURAMOYL-TRIPEPTIDE--D-ALANYL-D-ALANINE LIGASE"/>
    <property type="match status" value="1"/>
</dbReference>
<dbReference type="STRING" id="1802440.A2569_00245"/>
<evidence type="ECO:0000256" key="1">
    <source>
        <dbReference type="ARBA" id="ARBA00022598"/>
    </source>
</evidence>
<dbReference type="InterPro" id="IPR036565">
    <property type="entry name" value="Mur-like_cat_sf"/>
</dbReference>
<evidence type="ECO:0000313" key="7">
    <source>
        <dbReference type="Proteomes" id="UP000177090"/>
    </source>
</evidence>
<accession>A0A1G2QJR4</accession>
<sequence length="430" mass="46888">MKSLSKKFIVSCLTHCSRRVLARYAPSVVAITGSAGKTSTKDAVRAVLARQYRTRGSEKSFNSELGVPLTILGLANAWKSVLGWFGNLLRAFFLAYGPRVRYPEWLVLEVGADRPGDITRIMRYVKPIIAIITCIGEIPVHVENFPTPRDLAREKSLLANALPENGMLILNADDNTVSGMGAAHKGPLLRYGFSEGADVRASHTQIMYEGNRPVGLTLKVDAIGKSIPLRLPDTFGEHNVGAALAALAVGITTHINPLRCAEALQTLVPPRGRLRLIDGVKGTLILDDSYNASPVAVIAALDTVEKLRVEGRKISILGDMMELGVYAPEAHRAVGKRAAKVLDALYLVGTRAKFIGEGAREEGMATTKIKTFDESAAAGRALEYDLKSGDLILVKGSQYVRMERAIYEIMAEPSRASELLVRQEEEWKKR</sequence>
<name>A0A1G2QJR4_9BACT</name>
<feature type="domain" description="Mur ligase central" evidence="5">
    <location>
        <begin position="31"/>
        <end position="77"/>
    </location>
</feature>
<dbReference type="PANTHER" id="PTHR43024">
    <property type="entry name" value="UDP-N-ACETYLMURAMOYL-TRIPEPTIDE--D-ALANYL-D-ALANINE LIGASE"/>
    <property type="match status" value="1"/>
</dbReference>
<dbReference type="Gene3D" id="3.90.190.20">
    <property type="entry name" value="Mur ligase, C-terminal domain"/>
    <property type="match status" value="1"/>
</dbReference>
<keyword evidence="1" id="KW-0436">Ligase</keyword>
<dbReference type="EMBL" id="MHTL01000010">
    <property type="protein sequence ID" value="OHA60698.1"/>
    <property type="molecule type" value="Genomic_DNA"/>
</dbReference>
<evidence type="ECO:0000259" key="4">
    <source>
        <dbReference type="Pfam" id="PF02875"/>
    </source>
</evidence>
<dbReference type="Pfam" id="PF02875">
    <property type="entry name" value="Mur_ligase_C"/>
    <property type="match status" value="1"/>
</dbReference>
<evidence type="ECO:0000256" key="2">
    <source>
        <dbReference type="ARBA" id="ARBA00022741"/>
    </source>
</evidence>
<evidence type="ECO:0008006" key="8">
    <source>
        <dbReference type="Google" id="ProtNLM"/>
    </source>
</evidence>
<evidence type="ECO:0000256" key="3">
    <source>
        <dbReference type="ARBA" id="ARBA00022840"/>
    </source>
</evidence>
<dbReference type="GO" id="GO:0016881">
    <property type="term" value="F:acid-amino acid ligase activity"/>
    <property type="evidence" value="ECO:0007669"/>
    <property type="project" value="InterPro"/>
</dbReference>
<reference evidence="6 7" key="1">
    <citation type="journal article" date="2016" name="Nat. Commun.">
        <title>Thousands of microbial genomes shed light on interconnected biogeochemical processes in an aquifer system.</title>
        <authorList>
            <person name="Anantharaman K."/>
            <person name="Brown C.T."/>
            <person name="Hug L.A."/>
            <person name="Sharon I."/>
            <person name="Castelle C.J."/>
            <person name="Probst A.J."/>
            <person name="Thomas B.C."/>
            <person name="Singh A."/>
            <person name="Wilkins M.J."/>
            <person name="Karaoz U."/>
            <person name="Brodie E.L."/>
            <person name="Williams K.H."/>
            <person name="Hubbard S.S."/>
            <person name="Banfield J.F."/>
        </authorList>
    </citation>
    <scope>NUCLEOTIDE SEQUENCE [LARGE SCALE GENOMIC DNA]</scope>
</reference>
<dbReference type="InterPro" id="IPR051046">
    <property type="entry name" value="MurCDEF_CellWall_CoF430Synth"/>
</dbReference>
<dbReference type="AlphaFoldDB" id="A0A1G2QJR4"/>
<keyword evidence="2" id="KW-0547">Nucleotide-binding</keyword>
<proteinExistence type="predicted"/>
<organism evidence="6 7">
    <name type="scientific">Candidatus Vogelbacteria bacterium RIFOXYD1_FULL_51_18</name>
    <dbReference type="NCBI Taxonomy" id="1802440"/>
    <lineage>
        <taxon>Bacteria</taxon>
        <taxon>Candidatus Vogeliibacteriota</taxon>
    </lineage>
</organism>
<dbReference type="Proteomes" id="UP000177090">
    <property type="component" value="Unassembled WGS sequence"/>
</dbReference>
<dbReference type="SUPFAM" id="SSF53244">
    <property type="entry name" value="MurD-like peptide ligases, peptide-binding domain"/>
    <property type="match status" value="1"/>
</dbReference>
<feature type="domain" description="Mur ligase central" evidence="5">
    <location>
        <begin position="104"/>
        <end position="249"/>
    </location>
</feature>
<dbReference type="InterPro" id="IPR004101">
    <property type="entry name" value="Mur_ligase_C"/>
</dbReference>
<comment type="caution">
    <text evidence="6">The sequence shown here is derived from an EMBL/GenBank/DDBJ whole genome shotgun (WGS) entry which is preliminary data.</text>
</comment>
<gene>
    <name evidence="6" type="ORF">A2569_00245</name>
</gene>
<dbReference type="Gene3D" id="3.40.1190.10">
    <property type="entry name" value="Mur-like, catalytic domain"/>
    <property type="match status" value="1"/>
</dbReference>
<dbReference type="SUPFAM" id="SSF53623">
    <property type="entry name" value="MurD-like peptide ligases, catalytic domain"/>
    <property type="match status" value="1"/>
</dbReference>
<protein>
    <recommendedName>
        <fullName evidence="8">UDP-N-acetylmuramoyl-tripeptide--D-alanyl-D-alanine ligase</fullName>
    </recommendedName>
</protein>
<dbReference type="InterPro" id="IPR036615">
    <property type="entry name" value="Mur_ligase_C_dom_sf"/>
</dbReference>
<dbReference type="InterPro" id="IPR013221">
    <property type="entry name" value="Mur_ligase_cen"/>
</dbReference>
<evidence type="ECO:0000259" key="5">
    <source>
        <dbReference type="Pfam" id="PF08245"/>
    </source>
</evidence>